<dbReference type="Pfam" id="PF00300">
    <property type="entry name" value="His_Phos_1"/>
    <property type="match status" value="1"/>
</dbReference>
<name>A0ABU9XS31_9SPHN</name>
<dbReference type="Proteomes" id="UP001404104">
    <property type="component" value="Unassembled WGS sequence"/>
</dbReference>
<dbReference type="PANTHER" id="PTHR48100">
    <property type="entry name" value="BROAD-SPECIFICITY PHOSPHATASE YOR283W-RELATED"/>
    <property type="match status" value="1"/>
</dbReference>
<dbReference type="Gene3D" id="3.40.50.1240">
    <property type="entry name" value="Phosphoglycerate mutase-like"/>
    <property type="match status" value="1"/>
</dbReference>
<comment type="caution">
    <text evidence="1">The sequence shown here is derived from an EMBL/GenBank/DDBJ whole genome shotgun (WGS) entry which is preliminary data.</text>
</comment>
<keyword evidence="2" id="KW-1185">Reference proteome</keyword>
<accession>A0ABU9XS31</accession>
<protein>
    <submittedName>
        <fullName evidence="1">Histidine phosphatase family protein</fullName>
    </submittedName>
</protein>
<reference evidence="1 2" key="1">
    <citation type="submission" date="2024-05" db="EMBL/GenBank/DDBJ databases">
        <authorList>
            <person name="Liu Q."/>
            <person name="Xin Y.-H."/>
        </authorList>
    </citation>
    <scope>NUCLEOTIDE SEQUENCE [LARGE SCALE GENOMIC DNA]</scope>
    <source>
        <strain evidence="1 2">CGMCC 1.15349</strain>
    </source>
</reference>
<proteinExistence type="predicted"/>
<dbReference type="EMBL" id="JBDIMF010000003">
    <property type="protein sequence ID" value="MEN2786603.1"/>
    <property type="molecule type" value="Genomic_DNA"/>
</dbReference>
<dbReference type="InterPro" id="IPR029033">
    <property type="entry name" value="His_PPase_superfam"/>
</dbReference>
<sequence length="178" mass="19330">MLLVRHPPVAKAWAGRCYGRSDMGWSRAGAAMAADLAAQLGEQRLEAIVHSGALRTRRLAAMIGARTGAPVQEDGGWLERDFGSWEGRRWQAIWRETGDLMDRMMTDPIGFRPGGGETGEALSARAQAAWQRLPSRGTLLVVAHGGPIAALRCWRAGAALERMIDFVPACGEIVRIAR</sequence>
<dbReference type="InterPro" id="IPR050275">
    <property type="entry name" value="PGM_Phosphatase"/>
</dbReference>
<dbReference type="SUPFAM" id="SSF53254">
    <property type="entry name" value="Phosphoglycerate mutase-like"/>
    <property type="match status" value="1"/>
</dbReference>
<evidence type="ECO:0000313" key="2">
    <source>
        <dbReference type="Proteomes" id="UP001404104"/>
    </source>
</evidence>
<evidence type="ECO:0000313" key="1">
    <source>
        <dbReference type="EMBL" id="MEN2786603.1"/>
    </source>
</evidence>
<dbReference type="PANTHER" id="PTHR48100:SF1">
    <property type="entry name" value="HISTIDINE PHOSPHATASE FAMILY PROTEIN-RELATED"/>
    <property type="match status" value="1"/>
</dbReference>
<dbReference type="RefSeq" id="WP_345864626.1">
    <property type="nucleotide sequence ID" value="NZ_JBDIMF010000003.1"/>
</dbReference>
<gene>
    <name evidence="1" type="ORF">ABC969_09260</name>
</gene>
<organism evidence="1 2">
    <name type="scientific">Sphingomonas qilianensis</name>
    <dbReference type="NCBI Taxonomy" id="1736690"/>
    <lineage>
        <taxon>Bacteria</taxon>
        <taxon>Pseudomonadati</taxon>
        <taxon>Pseudomonadota</taxon>
        <taxon>Alphaproteobacteria</taxon>
        <taxon>Sphingomonadales</taxon>
        <taxon>Sphingomonadaceae</taxon>
        <taxon>Sphingomonas</taxon>
    </lineage>
</organism>
<dbReference type="InterPro" id="IPR013078">
    <property type="entry name" value="His_Pase_superF_clade-1"/>
</dbReference>